<evidence type="ECO:0000313" key="1">
    <source>
        <dbReference type="EMBL" id="ERN20603.1"/>
    </source>
</evidence>
<dbReference type="EMBL" id="KI392058">
    <property type="protein sequence ID" value="ERN20603.1"/>
    <property type="molecule type" value="Genomic_DNA"/>
</dbReference>
<keyword evidence="2" id="KW-1185">Reference proteome</keyword>
<dbReference type="Gramene" id="ERN20603">
    <property type="protein sequence ID" value="ERN20603"/>
    <property type="gene ID" value="AMTR_s00070p00099930"/>
</dbReference>
<reference evidence="2" key="1">
    <citation type="journal article" date="2013" name="Science">
        <title>The Amborella genome and the evolution of flowering plants.</title>
        <authorList>
            <consortium name="Amborella Genome Project"/>
        </authorList>
    </citation>
    <scope>NUCLEOTIDE SEQUENCE [LARGE SCALE GENOMIC DNA]</scope>
</reference>
<name>U5DJ36_AMBTC</name>
<evidence type="ECO:0000313" key="2">
    <source>
        <dbReference type="Proteomes" id="UP000017836"/>
    </source>
</evidence>
<dbReference type="Proteomes" id="UP000017836">
    <property type="component" value="Unassembled WGS sequence"/>
</dbReference>
<proteinExistence type="predicted"/>
<gene>
    <name evidence="1" type="ORF">AMTR_s00070p00099930</name>
</gene>
<protein>
    <submittedName>
        <fullName evidence="1">Uncharacterized protein</fullName>
    </submittedName>
</protein>
<organism evidence="1 2">
    <name type="scientific">Amborella trichopoda</name>
    <dbReference type="NCBI Taxonomy" id="13333"/>
    <lineage>
        <taxon>Eukaryota</taxon>
        <taxon>Viridiplantae</taxon>
        <taxon>Streptophyta</taxon>
        <taxon>Embryophyta</taxon>
        <taxon>Tracheophyta</taxon>
        <taxon>Spermatophyta</taxon>
        <taxon>Magnoliopsida</taxon>
        <taxon>Amborellales</taxon>
        <taxon>Amborellaceae</taxon>
        <taxon>Amborella</taxon>
    </lineage>
</organism>
<accession>U5DJ36</accession>
<dbReference type="AlphaFoldDB" id="U5DJ36"/>
<dbReference type="HOGENOM" id="CLU_2200489_0_0_1"/>
<sequence length="108" mass="11558">MEQKEGAGGGCNGATMLVQQGGVWLGAEKGLRERQRIRERAVACVVGCCRGKGRVSEGQQIADRGGGEREQLGRSRKVVAMAVRIRQLRWGTLVGSGGHGKWRKGEVG</sequence>